<dbReference type="AlphaFoldDB" id="A0A7C2K1Y5"/>
<sequence length="263" mass="29417">MTRDPAQLSILAIHAHPDDVEIQCAGTLARLKKLGCRITIATMTPGDLGSAELPPDEIAAVRRAEAKQSADLLGADYQCLEFRDLSILIDNDGRRRVTEALRKSRADLVITAPPVDYMSDHEFTSRLVRDACFAAPVPHYRTHAWDPAPPLAHIPHLYYVDPLEGIDHLGRPIEPGFILDISETIELKLQMLACHASQREWLRRQHGLDEYLDGCRRWSAKRGEQIGVAYGEGFTQHLGHPYPHDNILQTLLGSPPDHEAPLR</sequence>
<dbReference type="PANTHER" id="PTHR12993">
    <property type="entry name" value="N-ACETYLGLUCOSAMINYL-PHOSPHATIDYLINOSITOL DE-N-ACETYLASE-RELATED"/>
    <property type="match status" value="1"/>
</dbReference>
<organism evidence="1">
    <name type="scientific">Schlesneria paludicola</name>
    <dbReference type="NCBI Taxonomy" id="360056"/>
    <lineage>
        <taxon>Bacteria</taxon>
        <taxon>Pseudomonadati</taxon>
        <taxon>Planctomycetota</taxon>
        <taxon>Planctomycetia</taxon>
        <taxon>Planctomycetales</taxon>
        <taxon>Planctomycetaceae</taxon>
        <taxon>Schlesneria</taxon>
    </lineage>
</organism>
<evidence type="ECO:0000313" key="1">
    <source>
        <dbReference type="EMBL" id="HEN17020.1"/>
    </source>
</evidence>
<accession>A0A7C2K1Y5</accession>
<comment type="caution">
    <text evidence="1">The sequence shown here is derived from an EMBL/GenBank/DDBJ whole genome shotgun (WGS) entry which is preliminary data.</text>
</comment>
<dbReference type="Gene3D" id="3.40.50.10320">
    <property type="entry name" value="LmbE-like"/>
    <property type="match status" value="1"/>
</dbReference>
<reference evidence="1" key="1">
    <citation type="journal article" date="2020" name="mSystems">
        <title>Genome- and Community-Level Interaction Insights into Carbon Utilization and Element Cycling Functions of Hydrothermarchaeota in Hydrothermal Sediment.</title>
        <authorList>
            <person name="Zhou Z."/>
            <person name="Liu Y."/>
            <person name="Xu W."/>
            <person name="Pan J."/>
            <person name="Luo Z.H."/>
            <person name="Li M."/>
        </authorList>
    </citation>
    <scope>NUCLEOTIDE SEQUENCE [LARGE SCALE GENOMIC DNA]</scope>
    <source>
        <strain evidence="1">SpSt-339</strain>
    </source>
</reference>
<dbReference type="GO" id="GO:0016811">
    <property type="term" value="F:hydrolase activity, acting on carbon-nitrogen (but not peptide) bonds, in linear amides"/>
    <property type="evidence" value="ECO:0007669"/>
    <property type="project" value="TreeGrafter"/>
</dbReference>
<dbReference type="InterPro" id="IPR003737">
    <property type="entry name" value="GlcNAc_PI_deacetylase-related"/>
</dbReference>
<dbReference type="InterPro" id="IPR024078">
    <property type="entry name" value="LmbE-like_dom_sf"/>
</dbReference>
<dbReference type="SUPFAM" id="SSF102588">
    <property type="entry name" value="LmbE-like"/>
    <property type="match status" value="1"/>
</dbReference>
<dbReference type="EMBL" id="DSOK01000446">
    <property type="protein sequence ID" value="HEN17020.1"/>
    <property type="molecule type" value="Genomic_DNA"/>
</dbReference>
<name>A0A7C2K1Y5_9PLAN</name>
<proteinExistence type="predicted"/>
<dbReference type="Pfam" id="PF02585">
    <property type="entry name" value="PIG-L"/>
    <property type="match status" value="1"/>
</dbReference>
<gene>
    <name evidence="1" type="ORF">ENQ76_16290</name>
</gene>
<protein>
    <submittedName>
        <fullName evidence="1">PIG-L family deacetylase</fullName>
    </submittedName>
</protein>
<dbReference type="PANTHER" id="PTHR12993:SF30">
    <property type="entry name" value="N-ACETYL-ALPHA-D-GLUCOSAMINYL L-MALATE DEACETYLASE 1"/>
    <property type="match status" value="1"/>
</dbReference>